<evidence type="ECO:0000313" key="1">
    <source>
        <dbReference type="EMBL" id="MBE9212173.1"/>
    </source>
</evidence>
<dbReference type="SUPFAM" id="SSF51182">
    <property type="entry name" value="RmlC-like cupins"/>
    <property type="match status" value="1"/>
</dbReference>
<sequence>MQGKDWLVTADGEYQACKSVRIWDLITENYRLYRFLTQLEDILIKESDESVYLAEIRQLVRRLLVNSYWIKTQHPEADYKTGTSVKLLYDELGFPFTIQTVTFTPGTQSNIHNHGIWGIVAVLKGNEKNTIWKRNPTAEYPDKIEPAAEIILNPGDIISFAPGAIHSVEAISEEPTVTFNLYGETKSKERFAFDIVHHTAKNF</sequence>
<name>A0A8J7EYJ1_9CYAN</name>
<dbReference type="InterPro" id="IPR011051">
    <property type="entry name" value="RmlC_Cupin_sf"/>
</dbReference>
<dbReference type="InterPro" id="IPR014710">
    <property type="entry name" value="RmlC-like_jellyroll"/>
</dbReference>
<dbReference type="AlphaFoldDB" id="A0A8J7EYJ1"/>
<gene>
    <name evidence="1" type="ORF">IQ247_05510</name>
</gene>
<organism evidence="1 2">
    <name type="scientific">Plectonema cf. radiosum LEGE 06105</name>
    <dbReference type="NCBI Taxonomy" id="945769"/>
    <lineage>
        <taxon>Bacteria</taxon>
        <taxon>Bacillati</taxon>
        <taxon>Cyanobacteriota</taxon>
        <taxon>Cyanophyceae</taxon>
        <taxon>Oscillatoriophycideae</taxon>
        <taxon>Oscillatoriales</taxon>
        <taxon>Microcoleaceae</taxon>
        <taxon>Plectonema</taxon>
    </lineage>
</organism>
<keyword evidence="2" id="KW-1185">Reference proteome</keyword>
<protein>
    <submittedName>
        <fullName evidence="1">Cupin</fullName>
    </submittedName>
</protein>
<comment type="caution">
    <text evidence="1">The sequence shown here is derived from an EMBL/GenBank/DDBJ whole genome shotgun (WGS) entry which is preliminary data.</text>
</comment>
<accession>A0A8J7EYJ1</accession>
<dbReference type="Gene3D" id="2.60.120.10">
    <property type="entry name" value="Jelly Rolls"/>
    <property type="match status" value="1"/>
</dbReference>
<dbReference type="CDD" id="cd10548">
    <property type="entry name" value="cupin_CDO"/>
    <property type="match status" value="1"/>
</dbReference>
<dbReference type="Proteomes" id="UP000620559">
    <property type="component" value="Unassembled WGS sequence"/>
</dbReference>
<dbReference type="RefSeq" id="WP_193917859.1">
    <property type="nucleotide sequence ID" value="NZ_JADEWL010000011.1"/>
</dbReference>
<reference evidence="1" key="1">
    <citation type="submission" date="2020-10" db="EMBL/GenBank/DDBJ databases">
        <authorList>
            <person name="Castelo-Branco R."/>
            <person name="Eusebio N."/>
            <person name="Adriana R."/>
            <person name="Vieira A."/>
            <person name="Brugerolle De Fraissinette N."/>
            <person name="Rezende De Castro R."/>
            <person name="Schneider M.P."/>
            <person name="Vasconcelos V."/>
            <person name="Leao P.N."/>
        </authorList>
    </citation>
    <scope>NUCLEOTIDE SEQUENCE</scope>
    <source>
        <strain evidence="1">LEGE 06105</strain>
    </source>
</reference>
<dbReference type="EMBL" id="JADEWL010000011">
    <property type="protein sequence ID" value="MBE9212173.1"/>
    <property type="molecule type" value="Genomic_DNA"/>
</dbReference>
<proteinExistence type="predicted"/>
<evidence type="ECO:0000313" key="2">
    <source>
        <dbReference type="Proteomes" id="UP000620559"/>
    </source>
</evidence>